<gene>
    <name evidence="2" type="ORF">ACFSUO_15880</name>
</gene>
<protein>
    <submittedName>
        <fullName evidence="2">Uncharacterized protein</fullName>
    </submittedName>
</protein>
<dbReference type="EMBL" id="JBHUNA010000042">
    <property type="protein sequence ID" value="MFD2762435.1"/>
    <property type="molecule type" value="Genomic_DNA"/>
</dbReference>
<sequence length="207" mass="23912">MSSKTVYLLFTDTGTCLARVINFVTRQPLNHVSITFDPELREVYSFGRKRPRNPFIGGFVKEDVQSSFLSSSDCALYAYVLTEEDCQRVKKRIAEIEKNKRHYKYNFIGLFGVLLQIRLRRDNALFCSQFVATVLLDATAVNFSKPACFMTPTDIRNHKGMRLVYEGRLADYWHNGWRSPQQTDAGTPDKKTMVTPLTKKIKRLVIR</sequence>
<evidence type="ECO:0000313" key="3">
    <source>
        <dbReference type="Proteomes" id="UP001597502"/>
    </source>
</evidence>
<dbReference type="SUPFAM" id="SSF54001">
    <property type="entry name" value="Cysteine proteinases"/>
    <property type="match status" value="1"/>
</dbReference>
<reference evidence="3" key="1">
    <citation type="journal article" date="2019" name="Int. J. Syst. Evol. Microbiol.">
        <title>The Global Catalogue of Microorganisms (GCM) 10K type strain sequencing project: providing services to taxonomists for standard genome sequencing and annotation.</title>
        <authorList>
            <consortium name="The Broad Institute Genomics Platform"/>
            <consortium name="The Broad Institute Genome Sequencing Center for Infectious Disease"/>
            <person name="Wu L."/>
            <person name="Ma J."/>
        </authorList>
    </citation>
    <scope>NUCLEOTIDE SEQUENCE [LARGE SCALE GENOMIC DNA]</scope>
    <source>
        <strain evidence="3">TISTR 1535</strain>
    </source>
</reference>
<evidence type="ECO:0000256" key="1">
    <source>
        <dbReference type="SAM" id="Coils"/>
    </source>
</evidence>
<accession>A0ABW5V9S9</accession>
<comment type="caution">
    <text evidence="2">The sequence shown here is derived from an EMBL/GenBank/DDBJ whole genome shotgun (WGS) entry which is preliminary data.</text>
</comment>
<dbReference type="RefSeq" id="WP_382395945.1">
    <property type="nucleotide sequence ID" value="NZ_JBHUNA010000042.1"/>
</dbReference>
<proteinExistence type="predicted"/>
<organism evidence="2 3">
    <name type="scientific">Lentibacillus juripiscarius</name>
    <dbReference type="NCBI Taxonomy" id="257446"/>
    <lineage>
        <taxon>Bacteria</taxon>
        <taxon>Bacillati</taxon>
        <taxon>Bacillota</taxon>
        <taxon>Bacilli</taxon>
        <taxon>Bacillales</taxon>
        <taxon>Bacillaceae</taxon>
        <taxon>Lentibacillus</taxon>
    </lineage>
</organism>
<evidence type="ECO:0000313" key="2">
    <source>
        <dbReference type="EMBL" id="MFD2762435.1"/>
    </source>
</evidence>
<name>A0ABW5V9S9_9BACI</name>
<feature type="coiled-coil region" evidence="1">
    <location>
        <begin position="79"/>
        <end position="106"/>
    </location>
</feature>
<dbReference type="Gene3D" id="3.90.1720.10">
    <property type="entry name" value="endopeptidase domain like (from Nostoc punctiforme)"/>
    <property type="match status" value="1"/>
</dbReference>
<dbReference type="Proteomes" id="UP001597502">
    <property type="component" value="Unassembled WGS sequence"/>
</dbReference>
<keyword evidence="3" id="KW-1185">Reference proteome</keyword>
<keyword evidence="1" id="KW-0175">Coiled coil</keyword>
<dbReference type="InterPro" id="IPR038765">
    <property type="entry name" value="Papain-like_cys_pep_sf"/>
</dbReference>